<dbReference type="InterPro" id="IPR002541">
    <property type="entry name" value="Cyt_c_assembly"/>
</dbReference>
<comment type="subcellular location">
    <subcellularLocation>
        <location evidence="9">Cell inner membrane</location>
    </subcellularLocation>
    <subcellularLocation>
        <location evidence="2">Membrane</location>
        <topology evidence="2">Multi-pass membrane protein</topology>
    </subcellularLocation>
</comment>
<name>A0AAW8R2L7_9ALTE</name>
<dbReference type="RefSeq" id="WP_311361452.1">
    <property type="nucleotide sequence ID" value="NZ_JAVRIE010000003.1"/>
</dbReference>
<dbReference type="AlphaFoldDB" id="A0AAW8R2L7"/>
<keyword evidence="6 9" id="KW-0201">Cytochrome c-type biogenesis</keyword>
<evidence type="ECO:0000256" key="1">
    <source>
        <dbReference type="ARBA" id="ARBA00002442"/>
    </source>
</evidence>
<feature type="transmembrane region" description="Helical" evidence="9">
    <location>
        <begin position="201"/>
        <end position="221"/>
    </location>
</feature>
<dbReference type="PRINTS" id="PR01386">
    <property type="entry name" value="CCMCBIOGNSIS"/>
</dbReference>
<evidence type="ECO:0000256" key="3">
    <source>
        <dbReference type="ARBA" id="ARBA00005840"/>
    </source>
</evidence>
<dbReference type="Proteomes" id="UP001249020">
    <property type="component" value="Unassembled WGS sequence"/>
</dbReference>
<feature type="transmembrane region" description="Helical" evidence="9">
    <location>
        <begin position="56"/>
        <end position="82"/>
    </location>
</feature>
<gene>
    <name evidence="9" type="primary">ccmC</name>
    <name evidence="11" type="ORF">RM544_08980</name>
</gene>
<feature type="transmembrane region" description="Helical" evidence="9">
    <location>
        <begin position="21"/>
        <end position="44"/>
    </location>
</feature>
<evidence type="ECO:0000259" key="10">
    <source>
        <dbReference type="Pfam" id="PF01578"/>
    </source>
</evidence>
<dbReference type="InterPro" id="IPR003557">
    <property type="entry name" value="Cyt_c_biogenesis_CcmC"/>
</dbReference>
<dbReference type="GO" id="GO:0020037">
    <property type="term" value="F:heme binding"/>
    <property type="evidence" value="ECO:0007669"/>
    <property type="project" value="InterPro"/>
</dbReference>
<keyword evidence="5 9" id="KW-0812">Transmembrane</keyword>
<organism evidence="11 12">
    <name type="scientific">Brumicola blandensis</name>
    <dbReference type="NCBI Taxonomy" id="3075611"/>
    <lineage>
        <taxon>Bacteria</taxon>
        <taxon>Pseudomonadati</taxon>
        <taxon>Pseudomonadota</taxon>
        <taxon>Gammaproteobacteria</taxon>
        <taxon>Alteromonadales</taxon>
        <taxon>Alteromonadaceae</taxon>
        <taxon>Brumicola</taxon>
    </lineage>
</organism>
<feature type="transmembrane region" description="Helical" evidence="9">
    <location>
        <begin position="89"/>
        <end position="109"/>
    </location>
</feature>
<comment type="caution">
    <text evidence="11">The sequence shown here is derived from an EMBL/GenBank/DDBJ whole genome shotgun (WGS) entry which is preliminary data.</text>
</comment>
<comment type="function">
    <text evidence="1 9">Required for the export of heme to the periplasm for the biogenesis of c-type cytochromes.</text>
</comment>
<evidence type="ECO:0000256" key="5">
    <source>
        <dbReference type="ARBA" id="ARBA00022692"/>
    </source>
</evidence>
<comment type="similarity">
    <text evidence="3 9">Belongs to the CcmC/CycZ/HelC family.</text>
</comment>
<reference evidence="11 12" key="1">
    <citation type="submission" date="2023-09" db="EMBL/GenBank/DDBJ databases">
        <authorList>
            <person name="Rey-Velasco X."/>
        </authorList>
    </citation>
    <scope>NUCLEOTIDE SEQUENCE [LARGE SCALE GENOMIC DNA]</scope>
    <source>
        <strain evidence="11 12">W409</strain>
    </source>
</reference>
<dbReference type="PANTHER" id="PTHR30071:SF1">
    <property type="entry name" value="CYTOCHROME B_B6 PROTEIN-RELATED"/>
    <property type="match status" value="1"/>
</dbReference>
<evidence type="ECO:0000256" key="6">
    <source>
        <dbReference type="ARBA" id="ARBA00022748"/>
    </source>
</evidence>
<keyword evidence="8 9" id="KW-0472">Membrane</keyword>
<dbReference type="GO" id="GO:0005886">
    <property type="term" value="C:plasma membrane"/>
    <property type="evidence" value="ECO:0007669"/>
    <property type="project" value="UniProtKB-SubCell"/>
</dbReference>
<evidence type="ECO:0000313" key="12">
    <source>
        <dbReference type="Proteomes" id="UP001249020"/>
    </source>
</evidence>
<dbReference type="NCBIfam" id="TIGR01191">
    <property type="entry name" value="ccmC"/>
    <property type="match status" value="1"/>
</dbReference>
<feature type="transmembrane region" description="Helical" evidence="9">
    <location>
        <begin position="161"/>
        <end position="181"/>
    </location>
</feature>
<evidence type="ECO:0000256" key="2">
    <source>
        <dbReference type="ARBA" id="ARBA00004141"/>
    </source>
</evidence>
<protein>
    <recommendedName>
        <fullName evidence="4 9">Heme exporter protein C</fullName>
    </recommendedName>
    <alternativeName>
        <fullName evidence="9">Cytochrome c-type biogenesis protein</fullName>
    </alternativeName>
</protein>
<evidence type="ECO:0000256" key="7">
    <source>
        <dbReference type="ARBA" id="ARBA00022989"/>
    </source>
</evidence>
<proteinExistence type="inferred from homology"/>
<dbReference type="GO" id="GO:0015232">
    <property type="term" value="F:heme transmembrane transporter activity"/>
    <property type="evidence" value="ECO:0007669"/>
    <property type="project" value="InterPro"/>
</dbReference>
<dbReference type="EMBL" id="JAVRIE010000003">
    <property type="protein sequence ID" value="MDT0582674.1"/>
    <property type="molecule type" value="Genomic_DNA"/>
</dbReference>
<evidence type="ECO:0000256" key="8">
    <source>
        <dbReference type="ARBA" id="ARBA00023136"/>
    </source>
</evidence>
<dbReference type="PANTHER" id="PTHR30071">
    <property type="entry name" value="HEME EXPORTER PROTEIN C"/>
    <property type="match status" value="1"/>
</dbReference>
<keyword evidence="9" id="KW-0813">Transport</keyword>
<evidence type="ECO:0000256" key="4">
    <source>
        <dbReference type="ARBA" id="ARBA00016463"/>
    </source>
</evidence>
<dbReference type="GO" id="GO:0017004">
    <property type="term" value="P:cytochrome complex assembly"/>
    <property type="evidence" value="ECO:0007669"/>
    <property type="project" value="UniProtKB-KW"/>
</dbReference>
<dbReference type="Pfam" id="PF01578">
    <property type="entry name" value="Cytochrom_C_asm"/>
    <property type="match status" value="1"/>
</dbReference>
<keyword evidence="9" id="KW-1003">Cell membrane</keyword>
<keyword evidence="7 9" id="KW-1133">Transmembrane helix</keyword>
<sequence>MWKWINSFAKPEKAYWLCSILLPWFAIVAVVSLVVGIIWGLGFAPSDYQQGDSFRIIYIHVPSAILAMGAYVAMAIGALIGVVWQWRTAFMFMVAIAPVGAVMTFISLFTGSFWGKPMWGTWWIWDARLTSQLILLFLYLGVISLYAAFEDKQQAGKAAGVMAMVGVINIPIIHFSVEWWNTLHQGASITKIGKPSIAEPMLWPLLICILGFAAFIGWVTLIRMKNEIILRDMHRPWVAKMFGVIRPEKVRRGDKILGDSDKPRGGR</sequence>
<keyword evidence="9" id="KW-0997">Cell inner membrane</keyword>
<feature type="transmembrane region" description="Helical" evidence="9">
    <location>
        <begin position="129"/>
        <end position="149"/>
    </location>
</feature>
<evidence type="ECO:0000256" key="9">
    <source>
        <dbReference type="RuleBase" id="RU364092"/>
    </source>
</evidence>
<dbReference type="InterPro" id="IPR045062">
    <property type="entry name" value="Cyt_c_biogenesis_CcsA/CcmC"/>
</dbReference>
<accession>A0AAW8R2L7</accession>
<keyword evidence="12" id="KW-1185">Reference proteome</keyword>
<feature type="domain" description="Cytochrome c assembly protein" evidence="10">
    <location>
        <begin position="15"/>
        <end position="184"/>
    </location>
</feature>
<evidence type="ECO:0000313" key="11">
    <source>
        <dbReference type="EMBL" id="MDT0582674.1"/>
    </source>
</evidence>